<accession>V6KDS2</accession>
<protein>
    <submittedName>
        <fullName evidence="2">Uncharacterized protein</fullName>
    </submittedName>
</protein>
<evidence type="ECO:0000313" key="2">
    <source>
        <dbReference type="EMBL" id="EST27149.1"/>
    </source>
</evidence>
<gene>
    <name evidence="2" type="ORF">M878_25920</name>
</gene>
<organism evidence="2 3">
    <name type="scientific">Streptomyces roseochromogenus subsp. oscitans DS 12.976</name>
    <dbReference type="NCBI Taxonomy" id="1352936"/>
    <lineage>
        <taxon>Bacteria</taxon>
        <taxon>Bacillati</taxon>
        <taxon>Actinomycetota</taxon>
        <taxon>Actinomycetes</taxon>
        <taxon>Kitasatosporales</taxon>
        <taxon>Streptomycetaceae</taxon>
        <taxon>Streptomyces</taxon>
    </lineage>
</organism>
<keyword evidence="3" id="KW-1185">Reference proteome</keyword>
<feature type="region of interest" description="Disordered" evidence="1">
    <location>
        <begin position="325"/>
        <end position="347"/>
    </location>
</feature>
<comment type="caution">
    <text evidence="2">The sequence shown here is derived from an EMBL/GenBank/DDBJ whole genome shotgun (WGS) entry which is preliminary data.</text>
</comment>
<evidence type="ECO:0000313" key="3">
    <source>
        <dbReference type="Proteomes" id="UP000017984"/>
    </source>
</evidence>
<dbReference type="AlphaFoldDB" id="V6KDS2"/>
<dbReference type="Proteomes" id="UP000017984">
    <property type="component" value="Chromosome"/>
</dbReference>
<dbReference type="EMBL" id="AWQX01000216">
    <property type="protein sequence ID" value="EST27149.1"/>
    <property type="molecule type" value="Genomic_DNA"/>
</dbReference>
<dbReference type="RefSeq" id="WP_023549743.1">
    <property type="nucleotide sequence ID" value="NZ_CM002285.1"/>
</dbReference>
<evidence type="ECO:0000256" key="1">
    <source>
        <dbReference type="SAM" id="MobiDB-lite"/>
    </source>
</evidence>
<dbReference type="PATRIC" id="fig|1352936.5.peg.5407"/>
<dbReference type="HOGENOM" id="CLU_799065_0_0_11"/>
<name>V6KDS2_STRRC</name>
<dbReference type="STRING" id="1352936.M878_25920"/>
<sequence>MYRRSSSWLLNELRLVPALEHQDLIGYGPAAAGIAFASNAHFTPPSGGSVVVGGACLTNCAAQVDRLRVEFVADTLQPLLLAAWAGVPCVLFLPIGEEILVSDPAVSPSAWQDFGQRLEGFVNRIAAAIPGGRPPVLVRTDRKPVSSALDSAADAITAVTPGGDIEDLYTIRASKPSRKPPSAARLRQYRRSIVTYLPAVVSDLVGFSVEHVVVAENLHQAKAISTARTVMEATGARERLDHLAHVPSPSVSGTGRMARAEERSTVFCLDSAESRAEKVRRMSASVRWFWESVCPDPLLPETAAHGGGRVRAAFDEWHRLLSEVSSGPAARDVPSRTPHHTFEGATR</sequence>
<proteinExistence type="predicted"/>
<dbReference type="OrthoDB" id="9758243at2"/>
<reference evidence="2 3" key="1">
    <citation type="journal article" date="2014" name="Genome Announc.">
        <title>Draft Genome Sequence of Streptomyces roseochromogenes subsp. oscitans DS 12.976, Producer of the Aminocoumarin Antibiotic Clorobiocin.</title>
        <authorList>
            <person name="Ruckert C."/>
            <person name="Kalinowski J."/>
            <person name="Heide L."/>
            <person name="Apel A.K."/>
        </authorList>
    </citation>
    <scope>NUCLEOTIDE SEQUENCE [LARGE SCALE GENOMIC DNA]</scope>
    <source>
        <strain evidence="2 3">DS 12.976</strain>
    </source>
</reference>